<dbReference type="Gene3D" id="3.40.50.720">
    <property type="entry name" value="NAD(P)-binding Rossmann-like Domain"/>
    <property type="match status" value="1"/>
</dbReference>
<dbReference type="Proteomes" id="UP000584374">
    <property type="component" value="Unassembled WGS sequence"/>
</dbReference>
<dbReference type="EMBL" id="JACHIW010000001">
    <property type="protein sequence ID" value="MBB5154059.1"/>
    <property type="molecule type" value="Genomic_DNA"/>
</dbReference>
<accession>A0A840Q5V6</accession>
<organism evidence="1 2">
    <name type="scientific">Saccharopolyspora phatthalungensis</name>
    <dbReference type="NCBI Taxonomy" id="664693"/>
    <lineage>
        <taxon>Bacteria</taxon>
        <taxon>Bacillati</taxon>
        <taxon>Actinomycetota</taxon>
        <taxon>Actinomycetes</taxon>
        <taxon>Pseudonocardiales</taxon>
        <taxon>Pseudonocardiaceae</taxon>
        <taxon>Saccharopolyspora</taxon>
    </lineage>
</organism>
<protein>
    <submittedName>
        <fullName evidence="1">Threonine dehydrogenase-like Zn-dependent dehydrogenase</fullName>
    </submittedName>
</protein>
<reference evidence="1 2" key="1">
    <citation type="submission" date="2020-08" db="EMBL/GenBank/DDBJ databases">
        <title>Sequencing the genomes of 1000 actinobacteria strains.</title>
        <authorList>
            <person name="Klenk H.-P."/>
        </authorList>
    </citation>
    <scope>NUCLEOTIDE SEQUENCE [LARGE SCALE GENOMIC DNA]</scope>
    <source>
        <strain evidence="1 2">DSM 45584</strain>
    </source>
</reference>
<gene>
    <name evidence="1" type="ORF">BJ970_001593</name>
</gene>
<dbReference type="SUPFAM" id="SSF51735">
    <property type="entry name" value="NAD(P)-binding Rossmann-fold domains"/>
    <property type="match status" value="1"/>
</dbReference>
<dbReference type="InterPro" id="IPR036291">
    <property type="entry name" value="NAD(P)-bd_dom_sf"/>
</dbReference>
<dbReference type="AlphaFoldDB" id="A0A840Q5V6"/>
<comment type="caution">
    <text evidence="1">The sequence shown here is derived from an EMBL/GenBank/DDBJ whole genome shotgun (WGS) entry which is preliminary data.</text>
</comment>
<name>A0A840Q5V6_9PSEU</name>
<sequence>MSLDPVADERSESTCSTVSLSEVAGLTRAVPYLLASDLSATRLAAATELGAEPMPEDVPRNDHPLVVEATGSEAGRRLAWELVEPGGVLLLLGEGASDLSFPMGPRWRRTDMTMVRSFYFPLHEVEANWTILRAIGEDLARTLCVRTDFADLEQTYRMFGSGDQLKPLVRIHSSKNGDTR</sequence>
<evidence type="ECO:0000313" key="2">
    <source>
        <dbReference type="Proteomes" id="UP000584374"/>
    </source>
</evidence>
<evidence type="ECO:0000313" key="1">
    <source>
        <dbReference type="EMBL" id="MBB5154059.1"/>
    </source>
</evidence>
<proteinExistence type="predicted"/>
<keyword evidence="2" id="KW-1185">Reference proteome</keyword>